<evidence type="ECO:0000256" key="8">
    <source>
        <dbReference type="ARBA" id="ARBA00023136"/>
    </source>
</evidence>
<feature type="transmembrane region" description="Helical" evidence="12">
    <location>
        <begin position="64"/>
        <end position="87"/>
    </location>
</feature>
<dbReference type="GO" id="GO:0062054">
    <property type="term" value="F:fluoride channel activity"/>
    <property type="evidence" value="ECO:0007669"/>
    <property type="project" value="UniProtKB-UniRule"/>
</dbReference>
<feature type="transmembrane region" description="Helical" evidence="12">
    <location>
        <begin position="36"/>
        <end position="58"/>
    </location>
</feature>
<evidence type="ECO:0000256" key="3">
    <source>
        <dbReference type="ARBA" id="ARBA00022519"/>
    </source>
</evidence>
<evidence type="ECO:0000313" key="13">
    <source>
        <dbReference type="EMBL" id="SQH23929.1"/>
    </source>
</evidence>
<keyword evidence="2 12" id="KW-1003">Cell membrane</keyword>
<keyword evidence="8 12" id="KW-0472">Membrane</keyword>
<dbReference type="GeneID" id="93261408"/>
<keyword evidence="4 12" id="KW-0812">Transmembrane</keyword>
<dbReference type="GO" id="GO:0046872">
    <property type="term" value="F:metal ion binding"/>
    <property type="evidence" value="ECO:0007669"/>
    <property type="project" value="UniProtKB-KW"/>
</dbReference>
<protein>
    <recommendedName>
        <fullName evidence="12">Fluoride-specific ion channel FluC</fullName>
    </recommendedName>
</protein>
<keyword evidence="6 12" id="KW-0915">Sodium</keyword>
<dbReference type="InterPro" id="IPR003691">
    <property type="entry name" value="FluC"/>
</dbReference>
<dbReference type="PANTHER" id="PTHR28259:SF1">
    <property type="entry name" value="FLUORIDE EXPORT PROTEIN 1-RELATED"/>
    <property type="match status" value="1"/>
</dbReference>
<keyword evidence="12" id="KW-0813">Transport</keyword>
<dbReference type="EMBL" id="LS483426">
    <property type="protein sequence ID" value="SQH23929.1"/>
    <property type="molecule type" value="Genomic_DNA"/>
</dbReference>
<keyword evidence="5 12" id="KW-1133">Transmembrane helix</keyword>
<organism evidence="13 14">
    <name type="scientific">Kingella kingae</name>
    <dbReference type="NCBI Taxonomy" id="504"/>
    <lineage>
        <taxon>Bacteria</taxon>
        <taxon>Pseudomonadati</taxon>
        <taxon>Pseudomonadota</taxon>
        <taxon>Betaproteobacteria</taxon>
        <taxon>Neisseriales</taxon>
        <taxon>Neisseriaceae</taxon>
        <taxon>Kingella</taxon>
    </lineage>
</organism>
<comment type="subcellular location">
    <subcellularLocation>
        <location evidence="1 12">Cell membrane</location>
        <topology evidence="1 12">Multi-pass membrane protein</topology>
    </subcellularLocation>
</comment>
<evidence type="ECO:0000256" key="2">
    <source>
        <dbReference type="ARBA" id="ARBA00022475"/>
    </source>
</evidence>
<dbReference type="RefSeq" id="WP_003787290.1">
    <property type="nucleotide sequence ID" value="NZ_CP091518.1"/>
</dbReference>
<keyword evidence="9 12" id="KW-0407">Ion channel</keyword>
<proteinExistence type="inferred from homology"/>
<evidence type="ECO:0000256" key="9">
    <source>
        <dbReference type="ARBA" id="ARBA00023303"/>
    </source>
</evidence>
<evidence type="ECO:0000256" key="4">
    <source>
        <dbReference type="ARBA" id="ARBA00022692"/>
    </source>
</evidence>
<dbReference type="PANTHER" id="PTHR28259">
    <property type="entry name" value="FLUORIDE EXPORT PROTEIN 1-RELATED"/>
    <property type="match status" value="1"/>
</dbReference>
<dbReference type="HAMAP" id="MF_00454">
    <property type="entry name" value="FluC"/>
    <property type="match status" value="1"/>
</dbReference>
<keyword evidence="3" id="KW-0997">Cell inner membrane</keyword>
<evidence type="ECO:0000256" key="7">
    <source>
        <dbReference type="ARBA" id="ARBA00023065"/>
    </source>
</evidence>
<keyword evidence="12" id="KW-0479">Metal-binding</keyword>
<dbReference type="GO" id="GO:0005886">
    <property type="term" value="C:plasma membrane"/>
    <property type="evidence" value="ECO:0007669"/>
    <property type="project" value="UniProtKB-SubCell"/>
</dbReference>
<evidence type="ECO:0000256" key="10">
    <source>
        <dbReference type="ARBA" id="ARBA00035120"/>
    </source>
</evidence>
<reference evidence="13 14" key="1">
    <citation type="submission" date="2018-06" db="EMBL/GenBank/DDBJ databases">
        <authorList>
            <consortium name="Pathogen Informatics"/>
            <person name="Doyle S."/>
        </authorList>
    </citation>
    <scope>NUCLEOTIDE SEQUENCE [LARGE SCALE GENOMIC DNA]</scope>
    <source>
        <strain evidence="13 14">NCTC10529</strain>
    </source>
</reference>
<comment type="catalytic activity">
    <reaction evidence="11">
        <text>fluoride(in) = fluoride(out)</text>
        <dbReference type="Rhea" id="RHEA:76159"/>
        <dbReference type="ChEBI" id="CHEBI:17051"/>
    </reaction>
    <physiologicalReaction direction="left-to-right" evidence="11">
        <dbReference type="Rhea" id="RHEA:76160"/>
    </physiologicalReaction>
</comment>
<accession>A0AAX2J140</accession>
<evidence type="ECO:0000256" key="12">
    <source>
        <dbReference type="HAMAP-Rule" id="MF_00454"/>
    </source>
</evidence>
<evidence type="ECO:0000256" key="1">
    <source>
        <dbReference type="ARBA" id="ARBA00004651"/>
    </source>
</evidence>
<feature type="transmembrane region" description="Helical" evidence="12">
    <location>
        <begin position="99"/>
        <end position="124"/>
    </location>
</feature>
<feature type="binding site" evidence="12">
    <location>
        <position position="77"/>
    </location>
    <ligand>
        <name>Na(+)</name>
        <dbReference type="ChEBI" id="CHEBI:29101"/>
        <note>structural</note>
    </ligand>
</feature>
<dbReference type="GO" id="GO:0140114">
    <property type="term" value="P:cellular detoxification of fluoride"/>
    <property type="evidence" value="ECO:0007669"/>
    <property type="project" value="UniProtKB-UniRule"/>
</dbReference>
<sequence>MTQINMVQAACVAIGAILGAWSRWGLGVWLNSSLHFMAWGTWLVNTLGCLLIGMAWGASWGTTWQLLVVTGFLGSFTTFSAFANEVITLAYQGRWGSAMWVWLLHNASGLGAVALGAGLMRWIVGKS</sequence>
<keyword evidence="7 12" id="KW-0406">Ion transport</keyword>
<comment type="function">
    <text evidence="12">Fluoride-specific ion channel. Important for reducing fluoride concentration in the cell, thus reducing its toxicity.</text>
</comment>
<feature type="transmembrane region" description="Helical" evidence="12">
    <location>
        <begin position="6"/>
        <end position="24"/>
    </location>
</feature>
<feature type="binding site" evidence="12">
    <location>
        <position position="74"/>
    </location>
    <ligand>
        <name>Na(+)</name>
        <dbReference type="ChEBI" id="CHEBI:29101"/>
        <note>structural</note>
    </ligand>
</feature>
<evidence type="ECO:0000256" key="6">
    <source>
        <dbReference type="ARBA" id="ARBA00023053"/>
    </source>
</evidence>
<evidence type="ECO:0000256" key="11">
    <source>
        <dbReference type="ARBA" id="ARBA00035585"/>
    </source>
</evidence>
<dbReference type="Proteomes" id="UP000248598">
    <property type="component" value="Chromosome 1"/>
</dbReference>
<comment type="activity regulation">
    <text evidence="12">Na(+) is not transported, but it plays an essential structural role and its presence is essential for fluoride channel function.</text>
</comment>
<dbReference type="AlphaFoldDB" id="A0AAX2J140"/>
<evidence type="ECO:0000313" key="14">
    <source>
        <dbReference type="Proteomes" id="UP000248598"/>
    </source>
</evidence>
<evidence type="ECO:0000256" key="5">
    <source>
        <dbReference type="ARBA" id="ARBA00022989"/>
    </source>
</evidence>
<gene>
    <name evidence="12 13" type="primary">crcB</name>
    <name evidence="12" type="synonym">fluC</name>
    <name evidence="13" type="ORF">NCTC10529_00073</name>
</gene>
<comment type="similarity">
    <text evidence="10 12">Belongs to the fluoride channel Fluc/FEX (TC 1.A.43) family.</text>
</comment>
<dbReference type="Pfam" id="PF02537">
    <property type="entry name" value="CRCB"/>
    <property type="match status" value="1"/>
</dbReference>
<name>A0AAX2J140_KINKI</name>